<protein>
    <submittedName>
        <fullName evidence="3">LAFE_0H08614g1_1</fullName>
    </submittedName>
</protein>
<evidence type="ECO:0000313" key="4">
    <source>
        <dbReference type="Proteomes" id="UP000190831"/>
    </source>
</evidence>
<sequence>MNNGSPIRRHEYVLSDIGNKVRCSPSKNVYKRLGTSPMKKYSNDLSKPPMRISPAKRQPPHEGSNFFQTTPKRLRSPQSLKAYPREGTSSVDRINFKGSESVNSTGTDFVFHTSPVRPKFSNIINVGGDGSLSRIRTRFSNGVKSPQKEKEIHSAYPDKVQKNLFVQLQQQESLHNSLSDFNDTTRINTTINSMKIRPQDDKKTIKKPKSLAKKKTVKFELNEEKNLKSELSEIRALLMNLTERQDQLEQRLFSREESYSPKDS</sequence>
<feature type="coiled-coil region" evidence="1">
    <location>
        <begin position="224"/>
        <end position="251"/>
    </location>
</feature>
<dbReference type="OrthoDB" id="4052026at2759"/>
<dbReference type="STRING" id="4955.A0A1G4MK74"/>
<keyword evidence="4" id="KW-1185">Reference proteome</keyword>
<keyword evidence="1" id="KW-0175">Coiled coil</keyword>
<gene>
    <name evidence="3" type="ORF">LAFE_0H08614G</name>
</gene>
<dbReference type="InterPro" id="IPR035260">
    <property type="entry name" value="Fin1"/>
</dbReference>
<organism evidence="3 4">
    <name type="scientific">Lachancea fermentati</name>
    <name type="common">Zygosaccharomyces fermentati</name>
    <dbReference type="NCBI Taxonomy" id="4955"/>
    <lineage>
        <taxon>Eukaryota</taxon>
        <taxon>Fungi</taxon>
        <taxon>Dikarya</taxon>
        <taxon>Ascomycota</taxon>
        <taxon>Saccharomycotina</taxon>
        <taxon>Saccharomycetes</taxon>
        <taxon>Saccharomycetales</taxon>
        <taxon>Saccharomycetaceae</taxon>
        <taxon>Lachancea</taxon>
    </lineage>
</organism>
<dbReference type="EMBL" id="LT598491">
    <property type="protein sequence ID" value="SCW04215.1"/>
    <property type="molecule type" value="Genomic_DNA"/>
</dbReference>
<reference evidence="3 4" key="1">
    <citation type="submission" date="2016-03" db="EMBL/GenBank/DDBJ databases">
        <authorList>
            <person name="Devillers H."/>
        </authorList>
    </citation>
    <scope>NUCLEOTIDE SEQUENCE [LARGE SCALE GENOMIC DNA]</scope>
    <source>
        <strain evidence="3">CBS 6772</strain>
    </source>
</reference>
<dbReference type="Pfam" id="PF17300">
    <property type="entry name" value="FIN1"/>
    <property type="match status" value="1"/>
</dbReference>
<name>A0A1G4MK74_LACFM</name>
<dbReference type="AlphaFoldDB" id="A0A1G4MK74"/>
<feature type="region of interest" description="Disordered" evidence="2">
    <location>
        <begin position="27"/>
        <end position="88"/>
    </location>
</feature>
<dbReference type="Proteomes" id="UP000190831">
    <property type="component" value="Chromosome H"/>
</dbReference>
<proteinExistence type="predicted"/>
<evidence type="ECO:0000256" key="1">
    <source>
        <dbReference type="SAM" id="Coils"/>
    </source>
</evidence>
<accession>A0A1G4MK74</accession>
<feature type="compositionally biased region" description="Polar residues" evidence="2">
    <location>
        <begin position="65"/>
        <end position="79"/>
    </location>
</feature>
<evidence type="ECO:0000256" key="2">
    <source>
        <dbReference type="SAM" id="MobiDB-lite"/>
    </source>
</evidence>
<dbReference type="OMA" id="MRISPNK"/>
<evidence type="ECO:0000313" key="3">
    <source>
        <dbReference type="EMBL" id="SCW04215.1"/>
    </source>
</evidence>